<accession>A0A6J5ME45</accession>
<dbReference type="EMBL" id="LR796440">
    <property type="protein sequence ID" value="CAB4144117.1"/>
    <property type="molecule type" value="Genomic_DNA"/>
</dbReference>
<reference evidence="2" key="1">
    <citation type="submission" date="2020-04" db="EMBL/GenBank/DDBJ databases">
        <authorList>
            <person name="Chiriac C."/>
            <person name="Salcher M."/>
            <person name="Ghai R."/>
            <person name="Kavagutti S V."/>
        </authorList>
    </citation>
    <scope>NUCLEOTIDE SEQUENCE</scope>
</reference>
<sequence>MEKVKQLLGLVKSVALVIFKVAKRVLKIVIEETIELLQKLLVVLGE</sequence>
<gene>
    <name evidence="1" type="ORF">UFOVP342_7</name>
    <name evidence="2" type="ORF">UFOVP454_14</name>
</gene>
<protein>
    <submittedName>
        <fullName evidence="2">Uncharacterized protein</fullName>
    </submittedName>
</protein>
<name>A0A6J5ME45_9CAUD</name>
<dbReference type="EMBL" id="LR796361">
    <property type="protein sequence ID" value="CAB4139046.1"/>
    <property type="molecule type" value="Genomic_DNA"/>
</dbReference>
<evidence type="ECO:0000313" key="1">
    <source>
        <dbReference type="EMBL" id="CAB4139046.1"/>
    </source>
</evidence>
<evidence type="ECO:0000313" key="2">
    <source>
        <dbReference type="EMBL" id="CAB4144117.1"/>
    </source>
</evidence>
<organism evidence="2">
    <name type="scientific">uncultured Caudovirales phage</name>
    <dbReference type="NCBI Taxonomy" id="2100421"/>
    <lineage>
        <taxon>Viruses</taxon>
        <taxon>Duplodnaviria</taxon>
        <taxon>Heunggongvirae</taxon>
        <taxon>Uroviricota</taxon>
        <taxon>Caudoviricetes</taxon>
        <taxon>Peduoviridae</taxon>
        <taxon>Maltschvirus</taxon>
        <taxon>Maltschvirus maltsch</taxon>
    </lineage>
</organism>
<proteinExistence type="predicted"/>